<feature type="domain" description="Replication initiator A N-terminal" evidence="1">
    <location>
        <begin position="26"/>
        <end position="98"/>
    </location>
</feature>
<dbReference type="EMBL" id="WMZR01000010">
    <property type="protein sequence ID" value="MTS51680.1"/>
    <property type="molecule type" value="Genomic_DNA"/>
</dbReference>
<organism evidence="2 3">
    <name type="scientific">Ruthenibacterium lactatiformans</name>
    <dbReference type="NCBI Taxonomy" id="1550024"/>
    <lineage>
        <taxon>Bacteria</taxon>
        <taxon>Bacillati</taxon>
        <taxon>Bacillota</taxon>
        <taxon>Clostridia</taxon>
        <taxon>Eubacteriales</taxon>
        <taxon>Oscillospiraceae</taxon>
        <taxon>Ruthenibacterium</taxon>
    </lineage>
</organism>
<evidence type="ECO:0000259" key="1">
    <source>
        <dbReference type="Pfam" id="PF06970"/>
    </source>
</evidence>
<accession>A0A6I3QE31</accession>
<evidence type="ECO:0000313" key="3">
    <source>
        <dbReference type="Proteomes" id="UP000449193"/>
    </source>
</evidence>
<reference evidence="2 3" key="1">
    <citation type="journal article" date="2019" name="Nat. Med.">
        <title>A library of human gut bacterial isolates paired with longitudinal multiomics data enables mechanistic microbiome research.</title>
        <authorList>
            <person name="Poyet M."/>
            <person name="Groussin M."/>
            <person name="Gibbons S.M."/>
            <person name="Avila-Pacheco J."/>
            <person name="Jiang X."/>
            <person name="Kearney S.M."/>
            <person name="Perrotta A.R."/>
            <person name="Berdy B."/>
            <person name="Zhao S."/>
            <person name="Lieberman T.D."/>
            <person name="Swanson P.K."/>
            <person name="Smith M."/>
            <person name="Roesemann S."/>
            <person name="Alexander J.E."/>
            <person name="Rich S.A."/>
            <person name="Livny J."/>
            <person name="Vlamakis H."/>
            <person name="Clish C."/>
            <person name="Bullock K."/>
            <person name="Deik A."/>
            <person name="Scott J."/>
            <person name="Pierce K.A."/>
            <person name="Xavier R.J."/>
            <person name="Alm E.J."/>
        </authorList>
    </citation>
    <scope>NUCLEOTIDE SEQUENCE [LARGE SCALE GENOMIC DNA]</scope>
    <source>
        <strain evidence="2 3">BIOML-A7</strain>
    </source>
</reference>
<dbReference type="InterPro" id="IPR010724">
    <property type="entry name" value="RepA_N"/>
</dbReference>
<proteinExistence type="predicted"/>
<protein>
    <recommendedName>
        <fullName evidence="1">Replication initiator A N-terminal domain-containing protein</fullName>
    </recommendedName>
</protein>
<dbReference type="RefSeq" id="WP_155201253.1">
    <property type="nucleotide sequence ID" value="NZ_WMZL01000008.1"/>
</dbReference>
<dbReference type="Proteomes" id="UP000449193">
    <property type="component" value="Unassembled WGS sequence"/>
</dbReference>
<sequence>MKPATLPQRPTFALMKLTDVISFYHLQMPRWLFFDSKYKELSLEAKVAYTFLLNRFQLSRMNGWVNDAGEVYIVFTREDLAREMGVSYRKAIESFQELAQAALIWERRLGRGCPNQIYLAAVQLSDNGASSHNCAPFTVRNADSAYQSRTESEDFNEEKDRAAENEKCETHISRNAEAAPPDLPDLQANYIEKSYLEKNRLSLSQDNETELCEILQKSELSLFSPELAGLFEHAITRLYYSDNLRVNEALLPQRVIRRTLHALDGSILQAVEQRLHSNTERRVRKGLAYTMVVIINTIWESRADIELDPDLNTSLCTIRAPARGESV</sequence>
<dbReference type="AlphaFoldDB" id="A0A6I3QE31"/>
<name>A0A6I3QE31_9FIRM</name>
<gene>
    <name evidence="2" type="ORF">GMD52_09025</name>
</gene>
<dbReference type="Pfam" id="PF06970">
    <property type="entry name" value="RepA_N"/>
    <property type="match status" value="1"/>
</dbReference>
<comment type="caution">
    <text evidence="2">The sequence shown here is derived from an EMBL/GenBank/DDBJ whole genome shotgun (WGS) entry which is preliminary data.</text>
</comment>
<evidence type="ECO:0000313" key="2">
    <source>
        <dbReference type="EMBL" id="MTS51680.1"/>
    </source>
</evidence>